<gene>
    <name evidence="2" type="ORF">F2Q69_00035028</name>
</gene>
<dbReference type="AlphaFoldDB" id="A0A8S9SJD9"/>
<dbReference type="EMBL" id="QGKX02000004">
    <property type="protein sequence ID" value="KAF3600787.1"/>
    <property type="molecule type" value="Genomic_DNA"/>
</dbReference>
<protein>
    <submittedName>
        <fullName evidence="2">Uncharacterized protein</fullName>
    </submittedName>
</protein>
<accession>A0A8S9SJD9</accession>
<evidence type="ECO:0000256" key="1">
    <source>
        <dbReference type="SAM" id="MobiDB-lite"/>
    </source>
</evidence>
<sequence>MVVVRWTKRTVVLSGLPQHHLSLRSERRSSTETLSTTLRNPKEQDDRSEKWRQRTLRHSEGVSQKQI</sequence>
<organism evidence="2 3">
    <name type="scientific">Brassica cretica</name>
    <name type="common">Mustard</name>
    <dbReference type="NCBI Taxonomy" id="69181"/>
    <lineage>
        <taxon>Eukaryota</taxon>
        <taxon>Viridiplantae</taxon>
        <taxon>Streptophyta</taxon>
        <taxon>Embryophyta</taxon>
        <taxon>Tracheophyta</taxon>
        <taxon>Spermatophyta</taxon>
        <taxon>Magnoliopsida</taxon>
        <taxon>eudicotyledons</taxon>
        <taxon>Gunneridae</taxon>
        <taxon>Pentapetalae</taxon>
        <taxon>rosids</taxon>
        <taxon>malvids</taxon>
        <taxon>Brassicales</taxon>
        <taxon>Brassicaceae</taxon>
        <taxon>Brassiceae</taxon>
        <taxon>Brassica</taxon>
    </lineage>
</organism>
<evidence type="ECO:0000313" key="2">
    <source>
        <dbReference type="EMBL" id="KAF3600787.1"/>
    </source>
</evidence>
<comment type="caution">
    <text evidence="2">The sequence shown here is derived from an EMBL/GenBank/DDBJ whole genome shotgun (WGS) entry which is preliminary data.</text>
</comment>
<dbReference type="Proteomes" id="UP000712600">
    <property type="component" value="Unassembled WGS sequence"/>
</dbReference>
<evidence type="ECO:0000313" key="3">
    <source>
        <dbReference type="Proteomes" id="UP000712600"/>
    </source>
</evidence>
<feature type="compositionally biased region" description="Basic and acidic residues" evidence="1">
    <location>
        <begin position="40"/>
        <end position="60"/>
    </location>
</feature>
<feature type="region of interest" description="Disordered" evidence="1">
    <location>
        <begin position="22"/>
        <end position="67"/>
    </location>
</feature>
<reference evidence="2" key="1">
    <citation type="submission" date="2019-12" db="EMBL/GenBank/DDBJ databases">
        <title>Genome sequencing and annotation of Brassica cretica.</title>
        <authorList>
            <person name="Studholme D.J."/>
            <person name="Sarris P."/>
        </authorList>
    </citation>
    <scope>NUCLEOTIDE SEQUENCE</scope>
    <source>
        <strain evidence="2">PFS-109/04</strain>
        <tissue evidence="2">Leaf</tissue>
    </source>
</reference>
<name>A0A8S9SJD9_BRACR</name>
<proteinExistence type="predicted"/>